<proteinExistence type="predicted"/>
<dbReference type="Proteomes" id="UP000827872">
    <property type="component" value="Linkage Group LG12"/>
</dbReference>
<reference evidence="1" key="1">
    <citation type="submission" date="2021-08" db="EMBL/GenBank/DDBJ databases">
        <title>The first chromosome-level gecko genome reveals the dynamic sex chromosomes of Neotropical dwarf geckos (Sphaerodactylidae: Sphaerodactylus).</title>
        <authorList>
            <person name="Pinto B.J."/>
            <person name="Keating S.E."/>
            <person name="Gamble T."/>
        </authorList>
    </citation>
    <scope>NUCLEOTIDE SEQUENCE</scope>
    <source>
        <strain evidence="1">TG3544</strain>
    </source>
</reference>
<organism evidence="1 2">
    <name type="scientific">Sphaerodactylus townsendi</name>
    <dbReference type="NCBI Taxonomy" id="933632"/>
    <lineage>
        <taxon>Eukaryota</taxon>
        <taxon>Metazoa</taxon>
        <taxon>Chordata</taxon>
        <taxon>Craniata</taxon>
        <taxon>Vertebrata</taxon>
        <taxon>Euteleostomi</taxon>
        <taxon>Lepidosauria</taxon>
        <taxon>Squamata</taxon>
        <taxon>Bifurcata</taxon>
        <taxon>Gekkota</taxon>
        <taxon>Sphaerodactylidae</taxon>
        <taxon>Sphaerodactylus</taxon>
    </lineage>
</organism>
<dbReference type="EMBL" id="CM037625">
    <property type="protein sequence ID" value="KAH7998038.1"/>
    <property type="molecule type" value="Genomic_DNA"/>
</dbReference>
<name>A0ACB8F000_9SAUR</name>
<accession>A0ACB8F000</accession>
<gene>
    <name evidence="1" type="ORF">K3G42_011784</name>
</gene>
<keyword evidence="2" id="KW-1185">Reference proteome</keyword>
<sequence>MLPMMSIFHFYSSDAANGRRGGGRSGGSSSKSGGSSRGGFHSLPKGSSSSGQSSSRHAKLAGMAAAGAAVGYGLSSLGRSHFSRGGQGSSGGKQMAQPGFQNPNWSDPMAEGELYSKAPKEASVAILLISSVVCGVTYIVFQC</sequence>
<evidence type="ECO:0000313" key="2">
    <source>
        <dbReference type="Proteomes" id="UP000827872"/>
    </source>
</evidence>
<protein>
    <submittedName>
        <fullName evidence="1">Uncharacterized protein</fullName>
    </submittedName>
</protein>
<evidence type="ECO:0000313" key="1">
    <source>
        <dbReference type="EMBL" id="KAH7998038.1"/>
    </source>
</evidence>
<comment type="caution">
    <text evidence="1">The sequence shown here is derived from an EMBL/GenBank/DDBJ whole genome shotgun (WGS) entry which is preliminary data.</text>
</comment>